<reference evidence="2" key="1">
    <citation type="submission" date="2014-12" db="EMBL/GenBank/DDBJ databases">
        <title>Insight into the proteome of Arion vulgaris.</title>
        <authorList>
            <person name="Aradska J."/>
            <person name="Bulat T."/>
            <person name="Smidak R."/>
            <person name="Sarate P."/>
            <person name="Gangsoo J."/>
            <person name="Sialana F."/>
            <person name="Bilban M."/>
            <person name="Lubec G."/>
        </authorList>
    </citation>
    <scope>NUCLEOTIDE SEQUENCE</scope>
    <source>
        <tissue evidence="2">Skin</tissue>
    </source>
</reference>
<accession>A0A0B6Y7J6</accession>
<dbReference type="AlphaFoldDB" id="A0A0B6Y7J6"/>
<proteinExistence type="predicted"/>
<gene>
    <name evidence="2" type="primary">ORF14494</name>
</gene>
<feature type="non-terminal residue" evidence="2">
    <location>
        <position position="195"/>
    </location>
</feature>
<sequence>KIDDILELGSKAQTDGQRSKRIDALYRGVDEEEGEDGGNEEILHKNDDYLSLDGDSQIRNVRDGNHDVLWTEDDKILDQENWDTSHTEKKALLEEENNREATFQNDKRIKAHKMGHIKDADGSPSRCATDSGISDQRRNSRKMSSDSQKVGSGISPVRSSSGNSRSVLEISKAVCSKVKDVFTIFPSSSVSANPA</sequence>
<organism evidence="2">
    <name type="scientific">Arion vulgaris</name>
    <dbReference type="NCBI Taxonomy" id="1028688"/>
    <lineage>
        <taxon>Eukaryota</taxon>
        <taxon>Metazoa</taxon>
        <taxon>Spiralia</taxon>
        <taxon>Lophotrochozoa</taxon>
        <taxon>Mollusca</taxon>
        <taxon>Gastropoda</taxon>
        <taxon>Heterobranchia</taxon>
        <taxon>Euthyneura</taxon>
        <taxon>Panpulmonata</taxon>
        <taxon>Eupulmonata</taxon>
        <taxon>Stylommatophora</taxon>
        <taxon>Helicina</taxon>
        <taxon>Arionoidea</taxon>
        <taxon>Arionidae</taxon>
        <taxon>Arion</taxon>
    </lineage>
</organism>
<feature type="non-terminal residue" evidence="2">
    <location>
        <position position="1"/>
    </location>
</feature>
<evidence type="ECO:0000313" key="2">
    <source>
        <dbReference type="EMBL" id="CEK51806.1"/>
    </source>
</evidence>
<dbReference type="EMBL" id="HACG01004941">
    <property type="protein sequence ID" value="CEK51806.1"/>
    <property type="molecule type" value="Transcribed_RNA"/>
</dbReference>
<protein>
    <submittedName>
        <fullName evidence="2">Uncharacterized protein</fullName>
    </submittedName>
</protein>
<feature type="compositionally biased region" description="Low complexity" evidence="1">
    <location>
        <begin position="150"/>
        <end position="166"/>
    </location>
</feature>
<feature type="region of interest" description="Disordered" evidence="1">
    <location>
        <begin position="91"/>
        <end position="166"/>
    </location>
</feature>
<name>A0A0B6Y7J6_9EUPU</name>
<evidence type="ECO:0000256" key="1">
    <source>
        <dbReference type="SAM" id="MobiDB-lite"/>
    </source>
</evidence>